<dbReference type="AlphaFoldDB" id="A0A0F9QVV0"/>
<sequence length="79" mass="8925">MVWIRYPDPKVGDQHLEMAPEQVVDFLEENISKFKLGVWETGDEAMNLEAAMANKTNLLEVLEQRANDTLRLQPVIAGG</sequence>
<reference evidence="1" key="1">
    <citation type="journal article" date="2015" name="Nature">
        <title>Complex archaea that bridge the gap between prokaryotes and eukaryotes.</title>
        <authorList>
            <person name="Spang A."/>
            <person name="Saw J.H."/>
            <person name="Jorgensen S.L."/>
            <person name="Zaremba-Niedzwiedzka K."/>
            <person name="Martijn J."/>
            <person name="Lind A.E."/>
            <person name="van Eijk R."/>
            <person name="Schleper C."/>
            <person name="Guy L."/>
            <person name="Ettema T.J."/>
        </authorList>
    </citation>
    <scope>NUCLEOTIDE SEQUENCE</scope>
</reference>
<protein>
    <submittedName>
        <fullName evidence="1">Uncharacterized protein</fullName>
    </submittedName>
</protein>
<evidence type="ECO:0000313" key="1">
    <source>
        <dbReference type="EMBL" id="KKN41112.1"/>
    </source>
</evidence>
<dbReference type="EMBL" id="LAZR01001668">
    <property type="protein sequence ID" value="KKN41112.1"/>
    <property type="molecule type" value="Genomic_DNA"/>
</dbReference>
<organism evidence="1">
    <name type="scientific">marine sediment metagenome</name>
    <dbReference type="NCBI Taxonomy" id="412755"/>
    <lineage>
        <taxon>unclassified sequences</taxon>
        <taxon>metagenomes</taxon>
        <taxon>ecological metagenomes</taxon>
    </lineage>
</organism>
<proteinExistence type="predicted"/>
<comment type="caution">
    <text evidence="1">The sequence shown here is derived from an EMBL/GenBank/DDBJ whole genome shotgun (WGS) entry which is preliminary data.</text>
</comment>
<gene>
    <name evidence="1" type="ORF">LCGC14_0726730</name>
</gene>
<name>A0A0F9QVV0_9ZZZZ</name>
<accession>A0A0F9QVV0</accession>